<feature type="zinc finger region" description="C3H1-type" evidence="4">
    <location>
        <begin position="50"/>
        <end position="78"/>
    </location>
</feature>
<keyword evidence="2 4" id="KW-0863">Zinc-finger</keyword>
<dbReference type="AlphaFoldDB" id="A0A813HNV8"/>
<dbReference type="Pfam" id="PF00642">
    <property type="entry name" value="zf-CCCH"/>
    <property type="match status" value="2"/>
</dbReference>
<organism evidence="6 8">
    <name type="scientific">Polarella glacialis</name>
    <name type="common">Dinoflagellate</name>
    <dbReference type="NCBI Taxonomy" id="89957"/>
    <lineage>
        <taxon>Eukaryota</taxon>
        <taxon>Sar</taxon>
        <taxon>Alveolata</taxon>
        <taxon>Dinophyceae</taxon>
        <taxon>Suessiales</taxon>
        <taxon>Suessiaceae</taxon>
        <taxon>Polarella</taxon>
    </lineage>
</organism>
<evidence type="ECO:0000313" key="7">
    <source>
        <dbReference type="EMBL" id="CAE8740516.1"/>
    </source>
</evidence>
<feature type="domain" description="C3H1-type" evidence="5">
    <location>
        <begin position="50"/>
        <end position="78"/>
    </location>
</feature>
<feature type="zinc finger region" description="C3H1-type" evidence="4">
    <location>
        <begin position="15"/>
        <end position="42"/>
    </location>
</feature>
<dbReference type="SMART" id="SM00356">
    <property type="entry name" value="ZnF_C3H1"/>
    <property type="match status" value="2"/>
</dbReference>
<keyword evidence="1 4" id="KW-0479">Metal-binding</keyword>
<dbReference type="Gene3D" id="3.30.1370.210">
    <property type="match status" value="1"/>
</dbReference>
<evidence type="ECO:0000256" key="4">
    <source>
        <dbReference type="PROSITE-ProRule" id="PRU00723"/>
    </source>
</evidence>
<name>A0A813HNV8_POLGL</name>
<reference evidence="6" key="1">
    <citation type="submission" date="2021-02" db="EMBL/GenBank/DDBJ databases">
        <authorList>
            <person name="Dougan E. K."/>
            <person name="Rhodes N."/>
            <person name="Thang M."/>
            <person name="Chan C."/>
        </authorList>
    </citation>
    <scope>NUCLEOTIDE SEQUENCE</scope>
</reference>
<dbReference type="InterPro" id="IPR000571">
    <property type="entry name" value="Znf_CCCH"/>
</dbReference>
<dbReference type="PROSITE" id="PS50103">
    <property type="entry name" value="ZF_C3H1"/>
    <property type="match status" value="2"/>
</dbReference>
<dbReference type="OrthoDB" id="415459at2759"/>
<comment type="caution">
    <text evidence="6">The sequence shown here is derived from an EMBL/GenBank/DDBJ whole genome shotgun (WGS) entry which is preliminary data.</text>
</comment>
<evidence type="ECO:0000256" key="3">
    <source>
        <dbReference type="ARBA" id="ARBA00022833"/>
    </source>
</evidence>
<feature type="domain" description="C3H1-type" evidence="5">
    <location>
        <begin position="15"/>
        <end position="42"/>
    </location>
</feature>
<keyword evidence="3 4" id="KW-0862">Zinc</keyword>
<evidence type="ECO:0000313" key="6">
    <source>
        <dbReference type="EMBL" id="CAE8639138.1"/>
    </source>
</evidence>
<dbReference type="SUPFAM" id="SSF90229">
    <property type="entry name" value="CCCH zinc finger"/>
    <property type="match status" value="2"/>
</dbReference>
<dbReference type="Proteomes" id="UP000654075">
    <property type="component" value="Unassembled WGS sequence"/>
</dbReference>
<dbReference type="InterPro" id="IPR036855">
    <property type="entry name" value="Znf_CCCH_sf"/>
</dbReference>
<evidence type="ECO:0000313" key="8">
    <source>
        <dbReference type="Proteomes" id="UP000654075"/>
    </source>
</evidence>
<dbReference type="EMBL" id="CAJNNV010032159">
    <property type="protein sequence ID" value="CAE8639138.1"/>
    <property type="molecule type" value="Genomic_DNA"/>
</dbReference>
<keyword evidence="8" id="KW-1185">Reference proteome</keyword>
<evidence type="ECO:0000256" key="1">
    <source>
        <dbReference type="ARBA" id="ARBA00022723"/>
    </source>
</evidence>
<dbReference type="Proteomes" id="UP000626109">
    <property type="component" value="Unassembled WGS sequence"/>
</dbReference>
<evidence type="ECO:0000256" key="2">
    <source>
        <dbReference type="ARBA" id="ARBA00022771"/>
    </source>
</evidence>
<accession>A0A813HNV8</accession>
<evidence type="ECO:0000259" key="5">
    <source>
        <dbReference type="PROSITE" id="PS50103"/>
    </source>
</evidence>
<sequence length="211" mass="22965">MVGKGGFPRKPAKHLVNTQLCSFHVLGQCTRGLACKFAHDVAQLVPQPDFYKSRLCAQFLKNGECNFGSECRHAHDERELRNIENTAALDQVPARQISGGTAALDQVPASFSRQISGGTAFSRQISKLFSGVTGTTECSGREESELDTPDEERSCAENEAHCVMDAVDTTETEDLVITLKNSFLHFAPVLSIHGALRRSHSMPGRLGSSCQ</sequence>
<gene>
    <name evidence="6" type="ORF">PGLA1383_LOCUS54193</name>
    <name evidence="7" type="ORF">PGLA2088_LOCUS50057</name>
</gene>
<dbReference type="EMBL" id="CAJNNW010037270">
    <property type="protein sequence ID" value="CAE8740516.1"/>
    <property type="molecule type" value="Genomic_DNA"/>
</dbReference>
<proteinExistence type="predicted"/>
<dbReference type="GO" id="GO:0008270">
    <property type="term" value="F:zinc ion binding"/>
    <property type="evidence" value="ECO:0007669"/>
    <property type="project" value="UniProtKB-KW"/>
</dbReference>
<protein>
    <recommendedName>
        <fullName evidence="5">C3H1-type domain-containing protein</fullName>
    </recommendedName>
</protein>